<dbReference type="PANTHER" id="PTHR19303">
    <property type="entry name" value="TRANSPOSON"/>
    <property type="match status" value="1"/>
</dbReference>
<evidence type="ECO:0000313" key="7">
    <source>
        <dbReference type="RefSeq" id="XP_018496779.2"/>
    </source>
</evidence>
<organism evidence="6 7">
    <name type="scientific">Galendromus occidentalis</name>
    <name type="common">western predatory mite</name>
    <dbReference type="NCBI Taxonomy" id="34638"/>
    <lineage>
        <taxon>Eukaryota</taxon>
        <taxon>Metazoa</taxon>
        <taxon>Ecdysozoa</taxon>
        <taxon>Arthropoda</taxon>
        <taxon>Chelicerata</taxon>
        <taxon>Arachnida</taxon>
        <taxon>Acari</taxon>
        <taxon>Parasitiformes</taxon>
        <taxon>Mesostigmata</taxon>
        <taxon>Gamasina</taxon>
        <taxon>Phytoseioidea</taxon>
        <taxon>Phytoseiidae</taxon>
        <taxon>Typhlodrominae</taxon>
        <taxon>Galendromus</taxon>
    </lineage>
</organism>
<keyword evidence="6" id="KW-1185">Reference proteome</keyword>
<dbReference type="PROSITE" id="PS51253">
    <property type="entry name" value="HTH_CENPB"/>
    <property type="match status" value="1"/>
</dbReference>
<dbReference type="Pfam" id="PF04218">
    <property type="entry name" value="CENP-B_N"/>
    <property type="match status" value="1"/>
</dbReference>
<feature type="domain" description="HTH CENPB-type" evidence="5">
    <location>
        <begin position="189"/>
        <end position="260"/>
    </location>
</feature>
<dbReference type="GO" id="GO:0005634">
    <property type="term" value="C:nucleus"/>
    <property type="evidence" value="ECO:0007669"/>
    <property type="project" value="UniProtKB-SubCell"/>
</dbReference>
<dbReference type="SUPFAM" id="SSF46689">
    <property type="entry name" value="Homeodomain-like"/>
    <property type="match status" value="2"/>
</dbReference>
<dbReference type="GeneID" id="100909183"/>
<reference evidence="7" key="1">
    <citation type="submission" date="2025-08" db="UniProtKB">
        <authorList>
            <consortium name="RefSeq"/>
        </authorList>
    </citation>
    <scope>IDENTIFICATION</scope>
</reference>
<evidence type="ECO:0000256" key="3">
    <source>
        <dbReference type="ARBA" id="ARBA00023242"/>
    </source>
</evidence>
<comment type="subcellular location">
    <subcellularLocation>
        <location evidence="1">Nucleus</location>
    </subcellularLocation>
</comment>
<dbReference type="InterPro" id="IPR006600">
    <property type="entry name" value="HTH_CenpB_DNA-bd_dom"/>
</dbReference>
<dbReference type="InterPro" id="IPR050863">
    <property type="entry name" value="CenT-Element_Derived"/>
</dbReference>
<dbReference type="PANTHER" id="PTHR19303:SF73">
    <property type="entry name" value="PROTEIN PDC2"/>
    <property type="match status" value="1"/>
</dbReference>
<dbReference type="InterPro" id="IPR004875">
    <property type="entry name" value="DDE_SF_endonuclease_dom"/>
</dbReference>
<dbReference type="Pfam" id="PF03221">
    <property type="entry name" value="HTH_Tnp_Tc5"/>
    <property type="match status" value="1"/>
</dbReference>
<accession>A0AAJ7L5X0</accession>
<sequence>MKEDRPYLSVWNYMKQNNDRWDRQMECQPGPSRAPARIIMVTPDNLQPMYTPQGACAQPPAYRAVHLHPAQTQSTDPHNPIHHQIITQNSEVETRHHLRVVEAEEEEAEESQPDEESGRDKNSRKEPHRLLTLEQKREVIRMFEEDKVKARDLMELFNIGKTQVYAILKQRNTIKEEFAQAKTEHDKQSKRKTRQTGNEGIDEIVHRWYVDARSKNMFVTGTQLKEHAKVVADALGRRAFKASNGWLECFRRRHGIVIPKSRNAKDNAELTVPDGDILSMQRLWAQQLQSHIRDYSEANIYCLDVTTIYYQATPRCIKTSLGDALYPPGPKFSVLLCASATGEKEFPLVVGNAQLLSQVVTNMRIVFRRSHTSGCEIPPECLEEYIRNLSDRMRRENRCIVLFLLLPQQAVYIMGKHFANVKLVHWQQSTAVSQPMRQGVFHRFKLSYRILAMRNMIANGGPQAISLIDALMYISRVWHENIQDATIRKAFWKAGFPVYLQNSFDNPSRETEVAEEMRELQRLVGVYSGENCADVAKDYIDLEKAVEEGYSIDMQQQTYGYPTNSGITDDYGNLFGITNGEEVLMQAPAINSYQGALMELRRLQQFALKFNDFELQEILFNARCAAEDRSAARVVAEKYLTLL</sequence>
<dbReference type="SMART" id="SM00674">
    <property type="entry name" value="CENPB"/>
    <property type="match status" value="1"/>
</dbReference>
<feature type="compositionally biased region" description="Basic and acidic residues" evidence="4">
    <location>
        <begin position="116"/>
        <end position="130"/>
    </location>
</feature>
<evidence type="ECO:0000256" key="4">
    <source>
        <dbReference type="SAM" id="MobiDB-lite"/>
    </source>
</evidence>
<dbReference type="Gene3D" id="1.10.10.60">
    <property type="entry name" value="Homeodomain-like"/>
    <property type="match status" value="2"/>
</dbReference>
<dbReference type="AlphaFoldDB" id="A0AAJ7L5X0"/>
<feature type="compositionally biased region" description="Acidic residues" evidence="4">
    <location>
        <begin position="103"/>
        <end position="115"/>
    </location>
</feature>
<name>A0AAJ7L5X0_9ACAR</name>
<proteinExistence type="predicted"/>
<dbReference type="InterPro" id="IPR009057">
    <property type="entry name" value="Homeodomain-like_sf"/>
</dbReference>
<evidence type="ECO:0000256" key="2">
    <source>
        <dbReference type="ARBA" id="ARBA00023125"/>
    </source>
</evidence>
<dbReference type="GO" id="GO:0003677">
    <property type="term" value="F:DNA binding"/>
    <property type="evidence" value="ECO:0007669"/>
    <property type="project" value="UniProtKB-KW"/>
</dbReference>
<keyword evidence="2" id="KW-0238">DNA-binding</keyword>
<protein>
    <submittedName>
        <fullName evidence="7">Tigger transposable element-derived protein 6</fullName>
    </submittedName>
</protein>
<keyword evidence="3" id="KW-0539">Nucleus</keyword>
<evidence type="ECO:0000313" key="6">
    <source>
        <dbReference type="Proteomes" id="UP000694867"/>
    </source>
</evidence>
<dbReference type="KEGG" id="goe:100909183"/>
<dbReference type="Proteomes" id="UP000694867">
    <property type="component" value="Unplaced"/>
</dbReference>
<evidence type="ECO:0000256" key="1">
    <source>
        <dbReference type="ARBA" id="ARBA00004123"/>
    </source>
</evidence>
<dbReference type="Pfam" id="PF03184">
    <property type="entry name" value="DDE_1"/>
    <property type="match status" value="1"/>
</dbReference>
<dbReference type="InterPro" id="IPR007889">
    <property type="entry name" value="HTH_Psq"/>
</dbReference>
<gene>
    <name evidence="7" type="primary">LOC100909183</name>
</gene>
<feature type="region of interest" description="Disordered" evidence="4">
    <location>
        <begin position="102"/>
        <end position="130"/>
    </location>
</feature>
<evidence type="ECO:0000259" key="5">
    <source>
        <dbReference type="PROSITE" id="PS51253"/>
    </source>
</evidence>
<dbReference type="RefSeq" id="XP_018496779.2">
    <property type="nucleotide sequence ID" value="XM_018641263.2"/>
</dbReference>